<dbReference type="RefSeq" id="WP_257121765.1">
    <property type="nucleotide sequence ID" value="NZ_CP099464.1"/>
</dbReference>
<proteinExistence type="predicted"/>
<accession>A0ABY5M1P0</accession>
<protein>
    <recommendedName>
        <fullName evidence="3">HEPN domain-containing protein</fullName>
    </recommendedName>
</protein>
<evidence type="ECO:0000313" key="1">
    <source>
        <dbReference type="EMBL" id="UUO16800.1"/>
    </source>
</evidence>
<dbReference type="Proteomes" id="UP001057561">
    <property type="component" value="Chromosome"/>
</dbReference>
<dbReference type="EMBL" id="CP099464">
    <property type="protein sequence ID" value="UUO16800.1"/>
    <property type="molecule type" value="Genomic_DNA"/>
</dbReference>
<gene>
    <name evidence="1" type="ORF">NG743_07200</name>
</gene>
<keyword evidence="2" id="KW-1185">Reference proteome</keyword>
<evidence type="ECO:0008006" key="3">
    <source>
        <dbReference type="Google" id="ProtNLM"/>
    </source>
</evidence>
<evidence type="ECO:0000313" key="2">
    <source>
        <dbReference type="Proteomes" id="UP001057561"/>
    </source>
</evidence>
<sequence length="153" mass="17252">MAIPFTDKEMKKAWGGNLSASQISPRTNAHRLLLFYAVECGLKAVLMARQETRRTNLCKDIKECGHNINKLLSLLGAGGSLSLPTEIFIQEILDTRNNKEERKLNPGQMNELWRYGGKVTAINKDGKIKANDEDIENKLLEISKWIAGEIERL</sequence>
<organism evidence="1 2">
    <name type="scientific">Dolichospermum heterosporum TAC447</name>
    <dbReference type="NCBI Taxonomy" id="747523"/>
    <lineage>
        <taxon>Bacteria</taxon>
        <taxon>Bacillati</taxon>
        <taxon>Cyanobacteriota</taxon>
        <taxon>Cyanophyceae</taxon>
        <taxon>Nostocales</taxon>
        <taxon>Aphanizomenonaceae</taxon>
        <taxon>Dolichospermum</taxon>
        <taxon>Dolichospermum heterosporum</taxon>
    </lineage>
</organism>
<reference evidence="1" key="1">
    <citation type="submission" date="2022-06" db="EMBL/GenBank/DDBJ databases">
        <title>Nostosin G and Spiroidesin B from the Cyanobacterium Dolichospermum sp. NIES-1697.</title>
        <authorList>
            <person name="Phan C.-S."/>
            <person name="Mehjabin J.J."/>
            <person name="Anas A.R.J."/>
            <person name="Hayasaka M."/>
            <person name="Onoki R."/>
            <person name="Wang J."/>
            <person name="Umezawa T."/>
            <person name="Washio K."/>
            <person name="Morikawa M."/>
            <person name="Okino T."/>
        </authorList>
    </citation>
    <scope>NUCLEOTIDE SEQUENCE</scope>
    <source>
        <strain evidence="1">NIES-1697</strain>
    </source>
</reference>
<name>A0ABY5M1P0_9CYAN</name>